<dbReference type="CDD" id="cd09110">
    <property type="entry name" value="PLDc_CLS_1"/>
    <property type="match status" value="1"/>
</dbReference>
<dbReference type="GO" id="GO:0008808">
    <property type="term" value="F:cardiolipin synthase activity"/>
    <property type="evidence" value="ECO:0007669"/>
    <property type="project" value="TreeGrafter"/>
</dbReference>
<dbReference type="PROSITE" id="PS50035">
    <property type="entry name" value="PLD"/>
    <property type="match status" value="1"/>
</dbReference>
<protein>
    <recommendedName>
        <fullName evidence="1">PLD phosphodiesterase domain-containing protein</fullName>
    </recommendedName>
</protein>
<evidence type="ECO:0000259" key="1">
    <source>
        <dbReference type="PROSITE" id="PS50035"/>
    </source>
</evidence>
<organism evidence="2">
    <name type="scientific">marine sediment metagenome</name>
    <dbReference type="NCBI Taxonomy" id="412755"/>
    <lineage>
        <taxon>unclassified sequences</taxon>
        <taxon>metagenomes</taxon>
        <taxon>ecological metagenomes</taxon>
    </lineage>
</organism>
<proteinExistence type="predicted"/>
<feature type="domain" description="PLD phosphodiesterase" evidence="1">
    <location>
        <begin position="109"/>
        <end position="136"/>
    </location>
</feature>
<dbReference type="Pfam" id="PF13091">
    <property type="entry name" value="PLDc_2"/>
    <property type="match status" value="2"/>
</dbReference>
<dbReference type="PANTHER" id="PTHR21248:SF23">
    <property type="entry name" value="CARDIOLIPIN SYNTHASE B"/>
    <property type="match status" value="1"/>
</dbReference>
<dbReference type="Gene3D" id="3.30.870.10">
    <property type="entry name" value="Endonuclease Chain A"/>
    <property type="match status" value="2"/>
</dbReference>
<dbReference type="SUPFAM" id="SSF56024">
    <property type="entry name" value="Phospholipase D/nuclease"/>
    <property type="match status" value="2"/>
</dbReference>
<reference evidence="2" key="1">
    <citation type="journal article" date="2015" name="Nature">
        <title>Complex archaea that bridge the gap between prokaryotes and eukaryotes.</title>
        <authorList>
            <person name="Spang A."/>
            <person name="Saw J.H."/>
            <person name="Jorgensen S.L."/>
            <person name="Zaremba-Niedzwiedzka K."/>
            <person name="Martijn J."/>
            <person name="Lind A.E."/>
            <person name="van Eijk R."/>
            <person name="Schleper C."/>
            <person name="Guy L."/>
            <person name="Ettema T.J."/>
        </authorList>
    </citation>
    <scope>NUCLEOTIDE SEQUENCE</scope>
</reference>
<dbReference type="SMART" id="SM00155">
    <property type="entry name" value="PLDc"/>
    <property type="match status" value="2"/>
</dbReference>
<dbReference type="GO" id="GO:0016020">
    <property type="term" value="C:membrane"/>
    <property type="evidence" value="ECO:0007669"/>
    <property type="project" value="TreeGrafter"/>
</dbReference>
<gene>
    <name evidence="2" type="ORF">LCGC14_0099370</name>
</gene>
<sequence>MSSRVYEWHQDNEFTLRVDGHRYFPRLLEAFDQAESSIDIEMYLVSSGTSSEQVVDSLLKAVERGVTVRFMFDAIGSEKFKQPDRDRLTDGGVETRIYNPASWYHGTRMFHRDHRKLIIVDQKITFVGGTGFTDEFCQKEENGQCPRWHEQMLEVQGPVVADWLDLFEVEWARVSKYQRRGLSPVRRVKIPPRPQTGSGHGRVSYIGAREQKEVVASLLAALAHGEERAWLATPYFLPSWRIRRSLMRAARRGVDVRLLLCGTSIDHEAVLYAGQRYYRRLLKAGIRIYEFQPRFTHLKTAMVDNWVSLGSCNFDHWTLHWNLEANQQAVDPGLAKAVTESFEKDFSESYEWTMERWHNLSWNHRLKIRVWGQINRWVMRIFGIRG</sequence>
<dbReference type="GO" id="GO:0032049">
    <property type="term" value="P:cardiolipin biosynthetic process"/>
    <property type="evidence" value="ECO:0007669"/>
    <property type="project" value="UniProtKB-ARBA"/>
</dbReference>
<dbReference type="InterPro" id="IPR001736">
    <property type="entry name" value="PLipase_D/transphosphatidylase"/>
</dbReference>
<dbReference type="CDD" id="cd09159">
    <property type="entry name" value="PLDc_ybhO_like_2"/>
    <property type="match status" value="1"/>
</dbReference>
<dbReference type="PANTHER" id="PTHR21248">
    <property type="entry name" value="CARDIOLIPIN SYNTHASE"/>
    <property type="match status" value="1"/>
</dbReference>
<evidence type="ECO:0000313" key="2">
    <source>
        <dbReference type="EMBL" id="KKO03016.1"/>
    </source>
</evidence>
<name>A0A0F9VCX9_9ZZZZ</name>
<accession>A0A0F9VCX9</accession>
<dbReference type="AlphaFoldDB" id="A0A0F9VCX9"/>
<comment type="caution">
    <text evidence="2">The sequence shown here is derived from an EMBL/GenBank/DDBJ whole genome shotgun (WGS) entry which is preliminary data.</text>
</comment>
<dbReference type="InterPro" id="IPR025202">
    <property type="entry name" value="PLD-like_dom"/>
</dbReference>
<dbReference type="EMBL" id="LAZR01000028">
    <property type="protein sequence ID" value="KKO03016.1"/>
    <property type="molecule type" value="Genomic_DNA"/>
</dbReference>